<comment type="subcellular location">
    <subcellularLocation>
        <location evidence="1">Membrane</location>
        <topology evidence="1">Multi-pass membrane protein</topology>
    </subcellularLocation>
</comment>
<evidence type="ECO:0000259" key="13">
    <source>
        <dbReference type="Pfam" id="PF23256"/>
    </source>
</evidence>
<evidence type="ECO:0000256" key="7">
    <source>
        <dbReference type="ARBA" id="ARBA00023065"/>
    </source>
</evidence>
<dbReference type="GO" id="GO:0012505">
    <property type="term" value="C:endomembrane system"/>
    <property type="evidence" value="ECO:0000318"/>
    <property type="project" value="GO_Central"/>
</dbReference>
<feature type="region of interest" description="Disordered" evidence="10">
    <location>
        <begin position="670"/>
        <end position="700"/>
    </location>
</feature>
<feature type="transmembrane region" description="Helical" evidence="11">
    <location>
        <begin position="343"/>
        <end position="361"/>
    </location>
</feature>
<feature type="transmembrane region" description="Helical" evidence="11">
    <location>
        <begin position="110"/>
        <end position="127"/>
    </location>
</feature>
<dbReference type="GeneID" id="108981630"/>
<dbReference type="InterPro" id="IPR057290">
    <property type="entry name" value="CHX17_C"/>
</dbReference>
<organism evidence="15 16">
    <name type="scientific">Juglans regia</name>
    <name type="common">English walnut</name>
    <dbReference type="NCBI Taxonomy" id="51240"/>
    <lineage>
        <taxon>Eukaryota</taxon>
        <taxon>Viridiplantae</taxon>
        <taxon>Streptophyta</taxon>
        <taxon>Embryophyta</taxon>
        <taxon>Tracheophyta</taxon>
        <taxon>Spermatophyta</taxon>
        <taxon>Magnoliopsida</taxon>
        <taxon>eudicotyledons</taxon>
        <taxon>Gunneridae</taxon>
        <taxon>Pentapetalae</taxon>
        <taxon>rosids</taxon>
        <taxon>fabids</taxon>
        <taxon>Fagales</taxon>
        <taxon>Juglandaceae</taxon>
        <taxon>Juglans</taxon>
    </lineage>
</organism>
<dbReference type="InterPro" id="IPR006153">
    <property type="entry name" value="Cation/H_exchanger_TM"/>
</dbReference>
<keyword evidence="2" id="KW-0813">Transport</keyword>
<evidence type="ECO:0000256" key="3">
    <source>
        <dbReference type="ARBA" id="ARBA00022538"/>
    </source>
</evidence>
<dbReference type="AlphaFoldDB" id="A0A2I4DMM8"/>
<evidence type="ECO:0000256" key="9">
    <source>
        <dbReference type="ARBA" id="ARBA00038341"/>
    </source>
</evidence>
<dbReference type="InterPro" id="IPR057291">
    <property type="entry name" value="CHX17_2nd"/>
</dbReference>
<keyword evidence="6 11" id="KW-1133">Transmembrane helix</keyword>
<protein>
    <submittedName>
        <fullName evidence="16">Cation/H(+) antiporter 15-like</fullName>
    </submittedName>
</protein>
<dbReference type="Proteomes" id="UP000235220">
    <property type="component" value="Chromosome 7"/>
</dbReference>
<dbReference type="STRING" id="51240.A0A2I4DMM8"/>
<feature type="transmembrane region" description="Helical" evidence="11">
    <location>
        <begin position="312"/>
        <end position="331"/>
    </location>
</feature>
<feature type="transmembrane region" description="Helical" evidence="11">
    <location>
        <begin position="225"/>
        <end position="246"/>
    </location>
</feature>
<dbReference type="GO" id="GO:0016020">
    <property type="term" value="C:membrane"/>
    <property type="evidence" value="ECO:0007669"/>
    <property type="project" value="UniProtKB-SubCell"/>
</dbReference>
<feature type="transmembrane region" description="Helical" evidence="11">
    <location>
        <begin position="197"/>
        <end position="219"/>
    </location>
</feature>
<dbReference type="InParanoid" id="A0A2I4DMM8"/>
<feature type="domain" description="Cation/H(+) antiporter central" evidence="13">
    <location>
        <begin position="480"/>
        <end position="612"/>
    </location>
</feature>
<evidence type="ECO:0000256" key="6">
    <source>
        <dbReference type="ARBA" id="ARBA00022989"/>
    </source>
</evidence>
<dbReference type="Gene3D" id="3.40.50.12370">
    <property type="match status" value="1"/>
</dbReference>
<keyword evidence="7" id="KW-0406">Ion transport</keyword>
<evidence type="ECO:0000256" key="11">
    <source>
        <dbReference type="SAM" id="Phobius"/>
    </source>
</evidence>
<feature type="transmembrane region" description="Helical" evidence="11">
    <location>
        <begin position="39"/>
        <end position="60"/>
    </location>
</feature>
<dbReference type="Pfam" id="PF23259">
    <property type="entry name" value="CHX17_C"/>
    <property type="match status" value="2"/>
</dbReference>
<evidence type="ECO:0000313" key="15">
    <source>
        <dbReference type="Proteomes" id="UP000235220"/>
    </source>
</evidence>
<dbReference type="PANTHER" id="PTHR32468:SF74">
    <property type="entry name" value="CATION_H(+) ANTIPORTER 21-RELATED"/>
    <property type="match status" value="1"/>
</dbReference>
<evidence type="ECO:0000256" key="8">
    <source>
        <dbReference type="ARBA" id="ARBA00023136"/>
    </source>
</evidence>
<dbReference type="Pfam" id="PF00999">
    <property type="entry name" value="Na_H_Exchanger"/>
    <property type="match status" value="1"/>
</dbReference>
<evidence type="ECO:0000256" key="10">
    <source>
        <dbReference type="SAM" id="MobiDB-lite"/>
    </source>
</evidence>
<evidence type="ECO:0000259" key="12">
    <source>
        <dbReference type="Pfam" id="PF00999"/>
    </source>
</evidence>
<feature type="domain" description="Cation/H(+) antiporter C-terminal" evidence="14">
    <location>
        <begin position="631"/>
        <end position="667"/>
    </location>
</feature>
<feature type="transmembrane region" description="Helical" evidence="11">
    <location>
        <begin position="165"/>
        <end position="185"/>
    </location>
</feature>
<evidence type="ECO:0000259" key="14">
    <source>
        <dbReference type="Pfam" id="PF23259"/>
    </source>
</evidence>
<gene>
    <name evidence="16" type="primary">LOC108981630</name>
</gene>
<keyword evidence="15" id="KW-1185">Reference proteome</keyword>
<feature type="transmembrane region" description="Helical" evidence="11">
    <location>
        <begin position="266"/>
        <end position="292"/>
    </location>
</feature>
<accession>A0A2I4DMM8</accession>
<keyword evidence="8 11" id="KW-0472">Membrane</keyword>
<dbReference type="GO" id="GO:0015297">
    <property type="term" value="F:antiporter activity"/>
    <property type="evidence" value="ECO:0007669"/>
    <property type="project" value="InterPro"/>
</dbReference>
<dbReference type="GO" id="GO:1902600">
    <property type="term" value="P:proton transmembrane transport"/>
    <property type="evidence" value="ECO:0007669"/>
    <property type="project" value="InterPro"/>
</dbReference>
<evidence type="ECO:0000313" key="16">
    <source>
        <dbReference type="RefSeq" id="XP_018808406.2"/>
    </source>
</evidence>
<keyword evidence="3" id="KW-0633">Potassium transport</keyword>
<feature type="domain" description="Cation/H(+) antiporter C-terminal" evidence="14">
    <location>
        <begin position="703"/>
        <end position="797"/>
    </location>
</feature>
<dbReference type="GO" id="GO:0006813">
    <property type="term" value="P:potassium ion transport"/>
    <property type="evidence" value="ECO:0007669"/>
    <property type="project" value="UniProtKB-KW"/>
</dbReference>
<evidence type="ECO:0000256" key="4">
    <source>
        <dbReference type="ARBA" id="ARBA00022692"/>
    </source>
</evidence>
<dbReference type="InterPro" id="IPR038770">
    <property type="entry name" value="Na+/solute_symporter_sf"/>
</dbReference>
<evidence type="ECO:0000256" key="2">
    <source>
        <dbReference type="ARBA" id="ARBA00022448"/>
    </source>
</evidence>
<evidence type="ECO:0000256" key="1">
    <source>
        <dbReference type="ARBA" id="ARBA00004141"/>
    </source>
</evidence>
<feature type="transmembrane region" description="Helical" evidence="11">
    <location>
        <begin position="373"/>
        <end position="392"/>
    </location>
</feature>
<keyword evidence="4 11" id="KW-0812">Transmembrane</keyword>
<proteinExistence type="inferred from homology"/>
<feature type="domain" description="Cation/H+ exchanger transmembrane" evidence="12">
    <location>
        <begin position="55"/>
        <end position="422"/>
    </location>
</feature>
<reference evidence="16" key="1">
    <citation type="submission" date="2025-08" db="UniProtKB">
        <authorList>
            <consortium name="RefSeq"/>
        </authorList>
    </citation>
    <scope>IDENTIFICATION</scope>
    <source>
        <tissue evidence="16">Leaves</tissue>
    </source>
</reference>
<sequence>MSIIDNNLNPEGNFEFCYNKSIIQSNGLWRAENALTSSLPIFVAQLAFIILINRIAVLLLKPLGQPRITAEILGGIIMGHSGLGHMEVFRNFVLPIKSLWTLETVANLSLVYYMFLVGLETDISLILHAGKKAYSMALAGIIVAMSAGFGLFYKLNPKPSYPGGAIFWAIGLACTNFPDLARILADAKLLRLEMGQTALTSALINDFCCWVFLVVAVAFLEMGVYISVASTLAFTLFCVIVVRPALKWIMCRITKEDDYEEYHIGFILLGVILFGFIADACGAHSIAGAFMLGVIMPKGELKDTLMEKVEDFVSGTMLPLFFLVIGIRVNISTLAYGTTWMNVLTVMVLACVPKILSTWLVSLFYKMPPLEGLALGLLMNTKGLLSLIILSAGRDRKALDNQTFSVMVVAFWFMTFVIGPILASSYRQTWRSGQSGARTIQSAKPDSEFRILVGVHAMPNVSSIVNLIQASNPTELSPICVFAVHLVELTGRASAMLIVHDSCTKSSHEKVGVGRARAQSDVLGAFESLESRSNGISVKPLTAVSAYDSMHEDICNLAEDKNVILILIPFHKQSTIDGEWEDTNPALRGINQNVLTNAPCSVGIFVDRGLSSVSLTRRDFEHSCQGQRFAMLYIGGPDDREALAYAWRMSGHPGVSLDVVRFVSAEDNLNQRDQNHQGDHYDDKEGILGDTNGHNDNREKQPDEEYLAHIRQASACNPSVSYMEKVVNNGEETLKALSTMKNEYDLYIVGRGEGMVSPLTSGLAEWSDCPELGALGDTLVSSSFASNASVLIIKQHASCSYGGTEDIYINDMDGGSTHDREAGRNNKLALELQHLSWGDISLNSIAGGRGQVLNEEVLHHDHSIQDVMIEDLQRQAESFVDLLHEVEWIYYSEEEEFEDGHSSIGWNSIPIYDTYPDEDNLMDEVFYN</sequence>
<feature type="transmembrane region" description="Helical" evidence="11">
    <location>
        <begin position="404"/>
        <end position="423"/>
    </location>
</feature>
<dbReference type="RefSeq" id="XP_018808406.2">
    <property type="nucleotide sequence ID" value="XM_018952861.2"/>
</dbReference>
<name>A0A2I4DMM8_JUGRE</name>
<feature type="transmembrane region" description="Helical" evidence="11">
    <location>
        <begin position="72"/>
        <end position="90"/>
    </location>
</feature>
<dbReference type="KEGG" id="jre:108981630"/>
<comment type="similarity">
    <text evidence="9">Belongs to the monovalent cation:proton antiporter 2 (CPA2) transporter (TC 2.A.37) family. CHX (TC 2.A.37.4) subfamily.</text>
</comment>
<dbReference type="PANTHER" id="PTHR32468">
    <property type="entry name" value="CATION/H + ANTIPORTER"/>
    <property type="match status" value="1"/>
</dbReference>
<dbReference type="Gene3D" id="1.20.1530.20">
    <property type="match status" value="1"/>
</dbReference>
<dbReference type="Pfam" id="PF23256">
    <property type="entry name" value="CHX17_2nd"/>
    <property type="match status" value="1"/>
</dbReference>
<dbReference type="GO" id="GO:0006885">
    <property type="term" value="P:regulation of pH"/>
    <property type="evidence" value="ECO:0000318"/>
    <property type="project" value="GO_Central"/>
</dbReference>
<keyword evidence="5" id="KW-0630">Potassium</keyword>
<feature type="transmembrane region" description="Helical" evidence="11">
    <location>
        <begin position="134"/>
        <end position="153"/>
    </location>
</feature>
<dbReference type="OrthoDB" id="2687058at2759"/>
<evidence type="ECO:0000256" key="5">
    <source>
        <dbReference type="ARBA" id="ARBA00022958"/>
    </source>
</evidence>
<dbReference type="InterPro" id="IPR050794">
    <property type="entry name" value="CPA2_transporter"/>
</dbReference>
<dbReference type="GO" id="GO:0098662">
    <property type="term" value="P:inorganic cation transmembrane transport"/>
    <property type="evidence" value="ECO:0000318"/>
    <property type="project" value="GO_Central"/>
</dbReference>